<evidence type="ECO:0000256" key="7">
    <source>
        <dbReference type="ARBA" id="ARBA00023065"/>
    </source>
</evidence>
<dbReference type="InterPro" id="IPR036942">
    <property type="entry name" value="Beta-barrel_TonB_sf"/>
</dbReference>
<keyword evidence="9 11" id="KW-0472">Membrane</keyword>
<evidence type="ECO:0000256" key="12">
    <source>
        <dbReference type="RuleBase" id="RU003357"/>
    </source>
</evidence>
<keyword evidence="17" id="KW-1185">Reference proteome</keyword>
<evidence type="ECO:0000259" key="14">
    <source>
        <dbReference type="Pfam" id="PF00593"/>
    </source>
</evidence>
<evidence type="ECO:0000256" key="6">
    <source>
        <dbReference type="ARBA" id="ARBA00023004"/>
    </source>
</evidence>
<evidence type="ECO:0000256" key="9">
    <source>
        <dbReference type="ARBA" id="ARBA00023136"/>
    </source>
</evidence>
<dbReference type="Pfam" id="PF00593">
    <property type="entry name" value="TonB_dep_Rec_b-barrel"/>
    <property type="match status" value="1"/>
</dbReference>
<organism evidence="16 17">
    <name type="scientific">Thiosulfativibrio zosterae</name>
    <dbReference type="NCBI Taxonomy" id="2675053"/>
    <lineage>
        <taxon>Bacteria</taxon>
        <taxon>Pseudomonadati</taxon>
        <taxon>Pseudomonadota</taxon>
        <taxon>Gammaproteobacteria</taxon>
        <taxon>Thiotrichales</taxon>
        <taxon>Piscirickettsiaceae</taxon>
        <taxon>Thiosulfativibrio</taxon>
    </lineage>
</organism>
<evidence type="ECO:0000256" key="1">
    <source>
        <dbReference type="ARBA" id="ARBA00004571"/>
    </source>
</evidence>
<keyword evidence="6" id="KW-0408">Iron</keyword>
<dbReference type="RefSeq" id="WP_173290839.1">
    <property type="nucleotide sequence ID" value="NZ_AP021888.1"/>
</dbReference>
<evidence type="ECO:0000256" key="10">
    <source>
        <dbReference type="ARBA" id="ARBA00023237"/>
    </source>
</evidence>
<evidence type="ECO:0000256" key="13">
    <source>
        <dbReference type="SAM" id="SignalP"/>
    </source>
</evidence>
<evidence type="ECO:0000313" key="17">
    <source>
        <dbReference type="Proteomes" id="UP000501466"/>
    </source>
</evidence>
<evidence type="ECO:0000256" key="8">
    <source>
        <dbReference type="ARBA" id="ARBA00023077"/>
    </source>
</evidence>
<dbReference type="PANTHER" id="PTHR32552">
    <property type="entry name" value="FERRICHROME IRON RECEPTOR-RELATED"/>
    <property type="match status" value="1"/>
</dbReference>
<dbReference type="Proteomes" id="UP000501466">
    <property type="component" value="Chromosome"/>
</dbReference>
<accession>A0A6F8PLR2</accession>
<evidence type="ECO:0000256" key="4">
    <source>
        <dbReference type="ARBA" id="ARBA00022496"/>
    </source>
</evidence>
<proteinExistence type="inferred from homology"/>
<evidence type="ECO:0000256" key="5">
    <source>
        <dbReference type="ARBA" id="ARBA00022692"/>
    </source>
</evidence>
<dbReference type="GO" id="GO:0009279">
    <property type="term" value="C:cell outer membrane"/>
    <property type="evidence" value="ECO:0007669"/>
    <property type="project" value="UniProtKB-SubCell"/>
</dbReference>
<dbReference type="InterPro" id="IPR039426">
    <property type="entry name" value="TonB-dep_rcpt-like"/>
</dbReference>
<sequence>MKLTPLSFALLGLMSSGTTLAAELSPVVVNADFRPAQIETTASSISVIDQTDIQKRAAQNLQDVLNLAPNVNLAGGGNPAHYFQIRGIGERGQFNTPLNPSVGLMVDGIDYSRLGAAGTLFDVQQVEVLRGPQGTRFGANGLAGVINVKSNEPTNELQAHLERTIGNYNTQSEGVAVSGPLIKDTLLGRLAVQRYTSDGYIKNDYLNRSDTQNQDELTARGKLKWLVNDGLTLDLTVLHINLNNGYDAFNFENDDSTITDEPGKDSLKSNAFALKSTWKMNPKVVLESTITQSDSESLYSYDDDWTFNGFDVYGYSAKDNYARSRKNHSFEMRLLSSDLGRIFNNSTDWAAGVYYLAQDEQLSRTYPYVDSPTGQESNKYLTSNTAAYGQLDHHLNAKTTLIGGLRIEQFNAKYSNSYGFNKSTSETLYGGKLGVNYQISTEHLSYLSLSRGYKAGGVNDDSSLPQDKIAFDTETLWNLEAGLNSSLFNKTLKTRLSVFYAQRNDQQVNSSSATANDPTDFTIYLDNAAQGENYGLEGEMDWLITPEVKIHSSLGLLNSTFTDYTYVDPNDTTNTINLNGREQAHAPSYQYSVGAEFYLDDHWTAATNIEGKDAFYFSNSHNQKSKAYNLVNANLEYALKNWTVNLWAKNITDNRYEVRGYYFGIDPRTNYTADLYTQQGAPRTFGLTVAYDY</sequence>
<comment type="similarity">
    <text evidence="11 12">Belongs to the TonB-dependent receptor family.</text>
</comment>
<evidence type="ECO:0000256" key="2">
    <source>
        <dbReference type="ARBA" id="ARBA00022448"/>
    </source>
</evidence>
<evidence type="ECO:0000259" key="15">
    <source>
        <dbReference type="Pfam" id="PF07715"/>
    </source>
</evidence>
<dbReference type="EMBL" id="AP021888">
    <property type="protein sequence ID" value="BBP42994.1"/>
    <property type="molecule type" value="Genomic_DNA"/>
</dbReference>
<dbReference type="KEGG" id="tzo:THMIRHAT_07400"/>
<evidence type="ECO:0000256" key="3">
    <source>
        <dbReference type="ARBA" id="ARBA00022452"/>
    </source>
</evidence>
<reference evidence="17" key="1">
    <citation type="submission" date="2019-11" db="EMBL/GenBank/DDBJ databases">
        <title>Isolation and characterization of two novel species in the genus Thiomicrorhabdus.</title>
        <authorList>
            <person name="Mochizuki J."/>
            <person name="Kojima H."/>
            <person name="Fukui M."/>
        </authorList>
    </citation>
    <scope>NUCLEOTIDE SEQUENCE [LARGE SCALE GENOMIC DNA]</scope>
    <source>
        <strain evidence="17">AkT22</strain>
    </source>
</reference>
<dbReference type="Gene3D" id="2.40.170.20">
    <property type="entry name" value="TonB-dependent receptor, beta-barrel domain"/>
    <property type="match status" value="1"/>
</dbReference>
<feature type="domain" description="TonB-dependent receptor plug" evidence="15">
    <location>
        <begin position="39"/>
        <end position="145"/>
    </location>
</feature>
<keyword evidence="3 11" id="KW-1134">Transmembrane beta strand</keyword>
<feature type="signal peptide" evidence="13">
    <location>
        <begin position="1"/>
        <end position="21"/>
    </location>
</feature>
<keyword evidence="8 12" id="KW-0798">TonB box</keyword>
<protein>
    <submittedName>
        <fullName evidence="16">TonB-dependent receptor</fullName>
    </submittedName>
</protein>
<dbReference type="InterPro" id="IPR012910">
    <property type="entry name" value="Plug_dom"/>
</dbReference>
<comment type="subcellular location">
    <subcellularLocation>
        <location evidence="1 11">Cell outer membrane</location>
        <topology evidence="1 11">Multi-pass membrane protein</topology>
    </subcellularLocation>
</comment>
<dbReference type="PANTHER" id="PTHR32552:SF81">
    <property type="entry name" value="TONB-DEPENDENT OUTER MEMBRANE RECEPTOR"/>
    <property type="match status" value="1"/>
</dbReference>
<gene>
    <name evidence="16" type="ORF">THMIRHAT_07400</name>
</gene>
<name>A0A6F8PLR2_9GAMM</name>
<feature type="chain" id="PRO_5026074203" evidence="13">
    <location>
        <begin position="22"/>
        <end position="693"/>
    </location>
</feature>
<dbReference type="SUPFAM" id="SSF56935">
    <property type="entry name" value="Porins"/>
    <property type="match status" value="1"/>
</dbReference>
<feature type="domain" description="TonB-dependent receptor-like beta-barrel" evidence="14">
    <location>
        <begin position="228"/>
        <end position="651"/>
    </location>
</feature>
<keyword evidence="10 11" id="KW-0998">Cell outer membrane</keyword>
<keyword evidence="7" id="KW-0406">Ion transport</keyword>
<dbReference type="Pfam" id="PF07715">
    <property type="entry name" value="Plug"/>
    <property type="match status" value="1"/>
</dbReference>
<keyword evidence="2 11" id="KW-0813">Transport</keyword>
<evidence type="ECO:0000313" key="16">
    <source>
        <dbReference type="EMBL" id="BBP42994.1"/>
    </source>
</evidence>
<dbReference type="PROSITE" id="PS52016">
    <property type="entry name" value="TONB_DEPENDENT_REC_3"/>
    <property type="match status" value="1"/>
</dbReference>
<evidence type="ECO:0000256" key="11">
    <source>
        <dbReference type="PROSITE-ProRule" id="PRU01360"/>
    </source>
</evidence>
<keyword evidence="5 11" id="KW-0812">Transmembrane</keyword>
<keyword evidence="4" id="KW-0410">Iron transport</keyword>
<keyword evidence="16" id="KW-0675">Receptor</keyword>
<dbReference type="GO" id="GO:0006826">
    <property type="term" value="P:iron ion transport"/>
    <property type="evidence" value="ECO:0007669"/>
    <property type="project" value="UniProtKB-KW"/>
</dbReference>
<dbReference type="AlphaFoldDB" id="A0A6F8PLR2"/>
<dbReference type="InterPro" id="IPR000531">
    <property type="entry name" value="Beta-barrel_TonB"/>
</dbReference>
<keyword evidence="13" id="KW-0732">Signal</keyword>